<dbReference type="Pfam" id="PF13391">
    <property type="entry name" value="HNH_2"/>
    <property type="match status" value="1"/>
</dbReference>
<accession>A0ABQ1B3C4</accession>
<evidence type="ECO:0000313" key="2">
    <source>
        <dbReference type="EMBL" id="GFF92933.1"/>
    </source>
</evidence>
<proteinExistence type="predicted"/>
<organism evidence="2 3">
    <name type="scientific">Aspergillus lentulus</name>
    <dbReference type="NCBI Taxonomy" id="293939"/>
    <lineage>
        <taxon>Eukaryota</taxon>
        <taxon>Fungi</taxon>
        <taxon>Dikarya</taxon>
        <taxon>Ascomycota</taxon>
        <taxon>Pezizomycotina</taxon>
        <taxon>Eurotiomycetes</taxon>
        <taxon>Eurotiomycetidae</taxon>
        <taxon>Eurotiales</taxon>
        <taxon>Aspergillaceae</taxon>
        <taxon>Aspergillus</taxon>
        <taxon>Aspergillus subgen. Fumigati</taxon>
    </lineage>
</organism>
<gene>
    <name evidence="2" type="ORF">IFM60648_09913</name>
</gene>
<reference evidence="2 3" key="1">
    <citation type="submission" date="2020-01" db="EMBL/GenBank/DDBJ databases">
        <title>Draft genome sequence of Aspergillus lentulus IFM 60648.</title>
        <authorList>
            <person name="Takahashi H."/>
            <person name="Yaguchi T."/>
        </authorList>
    </citation>
    <scope>NUCLEOTIDE SEQUENCE [LARGE SCALE GENOMIC DNA]</scope>
    <source>
        <strain evidence="2 3">IFM 60648</strain>
    </source>
</reference>
<keyword evidence="3" id="KW-1185">Reference proteome</keyword>
<dbReference type="InterPro" id="IPR003615">
    <property type="entry name" value="HNH_nuc"/>
</dbReference>
<evidence type="ECO:0000259" key="1">
    <source>
        <dbReference type="Pfam" id="PF13391"/>
    </source>
</evidence>
<evidence type="ECO:0000313" key="3">
    <source>
        <dbReference type="Proteomes" id="UP000465220"/>
    </source>
</evidence>
<comment type="caution">
    <text evidence="2">The sequence shown here is derived from an EMBL/GenBank/DDBJ whole genome shotgun (WGS) entry which is preliminary data.</text>
</comment>
<protein>
    <recommendedName>
        <fullName evidence="1">HNH nuclease domain-containing protein</fullName>
    </recommendedName>
</protein>
<dbReference type="EMBL" id="BLKI01000107">
    <property type="protein sequence ID" value="GFF92933.1"/>
    <property type="molecule type" value="Genomic_DNA"/>
</dbReference>
<sequence length="249" mass="28016">MSSHRHQSSLEGVLDFSAPFSLTPQQFGTAERLLNVFTDDYGIEQVTEKRIKPAKLIHETFKHVISKDSFLTFLLTFLHEILADVTSNVALALSYFEDFTSWEPAARSKVMRALEGFAEFMVTQFFLPHMFGPGITHLIDGPNIDSPSNALTLTVDNHLLFGEFQIYFEPTGRPHEYRIHSAESGVLSDPYFPVTRTLTRSPNDTINMPSPRLLGVHRAISLMLKLSGAGDYIEQILRDLEQITVEADG</sequence>
<dbReference type="Proteomes" id="UP000465220">
    <property type="component" value="Unassembled WGS sequence"/>
</dbReference>
<name>A0ABQ1B3C4_ASPLE</name>
<feature type="domain" description="HNH nuclease" evidence="1">
    <location>
        <begin position="135"/>
        <end position="169"/>
    </location>
</feature>